<evidence type="ECO:0000256" key="1">
    <source>
        <dbReference type="ARBA" id="ARBA00004141"/>
    </source>
</evidence>
<gene>
    <name evidence="8" type="ORF">S12H4_45334</name>
</gene>
<feature type="non-terminal residue" evidence="8">
    <location>
        <position position="170"/>
    </location>
</feature>
<dbReference type="Pfam" id="PF13347">
    <property type="entry name" value="MFS_2"/>
    <property type="match status" value="1"/>
</dbReference>
<feature type="transmembrane region" description="Helical" evidence="6">
    <location>
        <begin position="113"/>
        <end position="133"/>
    </location>
</feature>
<feature type="transmembrane region" description="Helical" evidence="6">
    <location>
        <begin position="12"/>
        <end position="30"/>
    </location>
</feature>
<organism evidence="8">
    <name type="scientific">marine sediment metagenome</name>
    <dbReference type="NCBI Taxonomy" id="412755"/>
    <lineage>
        <taxon>unclassified sequences</taxon>
        <taxon>metagenomes</taxon>
        <taxon>ecological metagenomes</taxon>
    </lineage>
</organism>
<dbReference type="Gene3D" id="1.20.1250.20">
    <property type="entry name" value="MFS general substrate transporter like domains"/>
    <property type="match status" value="1"/>
</dbReference>
<feature type="transmembrane region" description="Helical" evidence="6">
    <location>
        <begin position="42"/>
        <end position="64"/>
    </location>
</feature>
<evidence type="ECO:0000256" key="6">
    <source>
        <dbReference type="SAM" id="Phobius"/>
    </source>
</evidence>
<accession>X1VK55</accession>
<name>X1VK55_9ZZZZ</name>
<protein>
    <recommendedName>
        <fullName evidence="7">Major facilitator superfamily (MFS) profile domain-containing protein</fullName>
    </recommendedName>
</protein>
<proteinExistence type="predicted"/>
<feature type="domain" description="Major facilitator superfamily (MFS) profile" evidence="7">
    <location>
        <begin position="11"/>
        <end position="170"/>
    </location>
</feature>
<reference evidence="8" key="1">
    <citation type="journal article" date="2014" name="Front. Microbiol.">
        <title>High frequency of phylogenetically diverse reductive dehalogenase-homologous genes in deep subseafloor sedimentary metagenomes.</title>
        <authorList>
            <person name="Kawai M."/>
            <person name="Futagami T."/>
            <person name="Toyoda A."/>
            <person name="Takaki Y."/>
            <person name="Nishi S."/>
            <person name="Hori S."/>
            <person name="Arai W."/>
            <person name="Tsubouchi T."/>
            <person name="Morono Y."/>
            <person name="Uchiyama I."/>
            <person name="Ito T."/>
            <person name="Fujiyama A."/>
            <person name="Inagaki F."/>
            <person name="Takami H."/>
        </authorList>
    </citation>
    <scope>NUCLEOTIDE SEQUENCE</scope>
    <source>
        <strain evidence="8">Expedition CK06-06</strain>
    </source>
</reference>
<keyword evidence="3 6" id="KW-0812">Transmembrane</keyword>
<dbReference type="GO" id="GO:0008506">
    <property type="term" value="F:sucrose:proton symporter activity"/>
    <property type="evidence" value="ECO:0007669"/>
    <property type="project" value="TreeGrafter"/>
</dbReference>
<evidence type="ECO:0000313" key="8">
    <source>
        <dbReference type="EMBL" id="GAJ08360.1"/>
    </source>
</evidence>
<dbReference type="PANTHER" id="PTHR19432:SF35">
    <property type="entry name" value="SOLUTE CARRIER FAMILY 45 MEMBER 3 ISOFORM X1"/>
    <property type="match status" value="1"/>
</dbReference>
<dbReference type="EMBL" id="BARW01028023">
    <property type="protein sequence ID" value="GAJ08360.1"/>
    <property type="molecule type" value="Genomic_DNA"/>
</dbReference>
<evidence type="ECO:0000256" key="4">
    <source>
        <dbReference type="ARBA" id="ARBA00022989"/>
    </source>
</evidence>
<comment type="subcellular location">
    <subcellularLocation>
        <location evidence="1">Membrane</location>
        <topology evidence="1">Multi-pass membrane protein</topology>
    </subcellularLocation>
</comment>
<keyword evidence="2" id="KW-0813">Transport</keyword>
<dbReference type="PANTHER" id="PTHR19432">
    <property type="entry name" value="SUGAR TRANSPORTER"/>
    <property type="match status" value="1"/>
</dbReference>
<dbReference type="PROSITE" id="PS50850">
    <property type="entry name" value="MFS"/>
    <property type="match status" value="1"/>
</dbReference>
<dbReference type="GO" id="GO:0016020">
    <property type="term" value="C:membrane"/>
    <property type="evidence" value="ECO:0007669"/>
    <property type="project" value="UniProtKB-SubCell"/>
</dbReference>
<dbReference type="AlphaFoldDB" id="X1VK55"/>
<evidence type="ECO:0000256" key="2">
    <source>
        <dbReference type="ARBA" id="ARBA00022448"/>
    </source>
</evidence>
<evidence type="ECO:0000256" key="3">
    <source>
        <dbReference type="ARBA" id="ARBA00022692"/>
    </source>
</evidence>
<dbReference type="InterPro" id="IPR036259">
    <property type="entry name" value="MFS_trans_sf"/>
</dbReference>
<feature type="transmembrane region" description="Helical" evidence="6">
    <location>
        <begin position="85"/>
        <end position="107"/>
    </location>
</feature>
<evidence type="ECO:0000259" key="7">
    <source>
        <dbReference type="PROSITE" id="PS50850"/>
    </source>
</evidence>
<keyword evidence="4 6" id="KW-1133">Transmembrane helix</keyword>
<comment type="caution">
    <text evidence="8">The sequence shown here is derived from an EMBL/GenBank/DDBJ whole genome shotgun (WGS) entry which is preliminary data.</text>
</comment>
<sequence>MKEKAFSKFLRNQVLIIGALFAGDQIFGFFEQNYLNTYLDQVLGLTPLFISLMVSLSAVMGLIMNITWGIISDNTRSKYGRRRPFLLFGIVAGISMIIFAFSIDIAGGNIMTAYIICIVLDVVIIGISSNAYYVCERSLIPDTVDLEKRGRANGIINNIGYIGLLIAIAA</sequence>
<dbReference type="InterPro" id="IPR020846">
    <property type="entry name" value="MFS_dom"/>
</dbReference>
<dbReference type="SUPFAM" id="SSF103473">
    <property type="entry name" value="MFS general substrate transporter"/>
    <property type="match status" value="1"/>
</dbReference>
<keyword evidence="5 6" id="KW-0472">Membrane</keyword>
<evidence type="ECO:0000256" key="5">
    <source>
        <dbReference type="ARBA" id="ARBA00023136"/>
    </source>
</evidence>